<dbReference type="EMBL" id="LR031872">
    <property type="protein sequence ID" value="VDC88215.1"/>
    <property type="molecule type" value="Genomic_DNA"/>
</dbReference>
<reference evidence="1" key="1">
    <citation type="submission" date="2018-11" db="EMBL/GenBank/DDBJ databases">
        <authorList>
            <consortium name="Genoscope - CEA"/>
            <person name="William W."/>
        </authorList>
    </citation>
    <scope>NUCLEOTIDE SEQUENCE</scope>
</reference>
<proteinExistence type="predicted"/>
<gene>
    <name evidence="1" type="ORF">BOLC3T14231H</name>
</gene>
<evidence type="ECO:0000313" key="1">
    <source>
        <dbReference type="EMBL" id="VDC88215.1"/>
    </source>
</evidence>
<accession>A0A3P6AF69</accession>
<protein>
    <submittedName>
        <fullName evidence="1">Uncharacterized protein</fullName>
    </submittedName>
</protein>
<organism evidence="1">
    <name type="scientific">Brassica oleracea</name>
    <name type="common">Wild cabbage</name>
    <dbReference type="NCBI Taxonomy" id="3712"/>
    <lineage>
        <taxon>Eukaryota</taxon>
        <taxon>Viridiplantae</taxon>
        <taxon>Streptophyta</taxon>
        <taxon>Embryophyta</taxon>
        <taxon>Tracheophyta</taxon>
        <taxon>Spermatophyta</taxon>
        <taxon>Magnoliopsida</taxon>
        <taxon>eudicotyledons</taxon>
        <taxon>Gunneridae</taxon>
        <taxon>Pentapetalae</taxon>
        <taxon>rosids</taxon>
        <taxon>malvids</taxon>
        <taxon>Brassicales</taxon>
        <taxon>Brassicaceae</taxon>
        <taxon>Brassiceae</taxon>
        <taxon>Brassica</taxon>
    </lineage>
</organism>
<dbReference type="AlphaFoldDB" id="A0A3P6AF69"/>
<sequence>MAIKYGGKYVDSFLKDLKQQMCSFFIFLEAHFQDHNELVFQLVSLTNLSLTTVSDR</sequence>
<name>A0A3P6AF69_BRAOL</name>